<dbReference type="PANTHER" id="PTHR23206:SF8">
    <property type="entry name" value="ANKYRIN REPEAT AND KH DOMAIN-CONTAINING 1"/>
    <property type="match status" value="1"/>
</dbReference>
<keyword evidence="2" id="KW-0040">ANK repeat</keyword>
<dbReference type="Gene3D" id="1.25.40.20">
    <property type="entry name" value="Ankyrin repeat-containing domain"/>
    <property type="match status" value="1"/>
</dbReference>
<dbReference type="PROSITE" id="PS50297">
    <property type="entry name" value="ANK_REP_REGION"/>
    <property type="match status" value="2"/>
</dbReference>
<dbReference type="InterPro" id="IPR002110">
    <property type="entry name" value="Ankyrin_rpt"/>
</dbReference>
<dbReference type="Pfam" id="PF00023">
    <property type="entry name" value="Ank"/>
    <property type="match status" value="1"/>
</dbReference>
<sequence length="218" mass="23630">MQDTKSAKCKEDENIERQRRGSNSGKRQGVPAALRLMSPCDSDQELNDLEVASVLEDISLHQMAAQGELTHLQQEISDGCDVNKLDTNDMTALLWACANGQQPAVEFLIKSGADINISGSHGENALLMASCNGYLGIVEILLKLCMDINATDEAGTGNTALMYAAYGGHESVVKLLLESGADITTQNEDNMNVMDMVVGQGNKIIQQVIERHMLSLFE</sequence>
<dbReference type="SMART" id="SM00248">
    <property type="entry name" value="ANK"/>
    <property type="match status" value="3"/>
</dbReference>
<accession>K1RAC6</accession>
<dbReference type="InParanoid" id="K1RAC6"/>
<dbReference type="PROSITE" id="PS50088">
    <property type="entry name" value="ANK_REPEAT"/>
    <property type="match status" value="3"/>
</dbReference>
<feature type="compositionally biased region" description="Basic and acidic residues" evidence="3">
    <location>
        <begin position="1"/>
        <end position="19"/>
    </location>
</feature>
<dbReference type="InterPro" id="IPR051631">
    <property type="entry name" value="Ankyrin-KH/SAM_domain"/>
</dbReference>
<evidence type="ECO:0000256" key="1">
    <source>
        <dbReference type="ARBA" id="ARBA00022737"/>
    </source>
</evidence>
<feature type="region of interest" description="Disordered" evidence="3">
    <location>
        <begin position="1"/>
        <end position="29"/>
    </location>
</feature>
<name>K1RAC6_MAGGI</name>
<dbReference type="EMBL" id="JH818634">
    <property type="protein sequence ID" value="EKC42688.1"/>
    <property type="molecule type" value="Genomic_DNA"/>
</dbReference>
<evidence type="ECO:0000256" key="3">
    <source>
        <dbReference type="SAM" id="MobiDB-lite"/>
    </source>
</evidence>
<dbReference type="Pfam" id="PF12796">
    <property type="entry name" value="Ank_2"/>
    <property type="match status" value="1"/>
</dbReference>
<protein>
    <submittedName>
        <fullName evidence="4">Ankyrin repeat family A protein 2</fullName>
    </submittedName>
</protein>
<gene>
    <name evidence="4" type="ORF">CGI_10023909</name>
</gene>
<dbReference type="PANTHER" id="PTHR23206">
    <property type="entry name" value="MASK PROTEIN"/>
    <property type="match status" value="1"/>
</dbReference>
<dbReference type="SUPFAM" id="SSF48403">
    <property type="entry name" value="Ankyrin repeat"/>
    <property type="match status" value="1"/>
</dbReference>
<reference evidence="4" key="1">
    <citation type="journal article" date="2012" name="Nature">
        <title>The oyster genome reveals stress adaptation and complexity of shell formation.</title>
        <authorList>
            <person name="Zhang G."/>
            <person name="Fang X."/>
            <person name="Guo X."/>
            <person name="Li L."/>
            <person name="Luo R."/>
            <person name="Xu F."/>
            <person name="Yang P."/>
            <person name="Zhang L."/>
            <person name="Wang X."/>
            <person name="Qi H."/>
            <person name="Xiong Z."/>
            <person name="Que H."/>
            <person name="Xie Y."/>
            <person name="Holland P.W."/>
            <person name="Paps J."/>
            <person name="Zhu Y."/>
            <person name="Wu F."/>
            <person name="Chen Y."/>
            <person name="Wang J."/>
            <person name="Peng C."/>
            <person name="Meng J."/>
            <person name="Yang L."/>
            <person name="Liu J."/>
            <person name="Wen B."/>
            <person name="Zhang N."/>
            <person name="Huang Z."/>
            <person name="Zhu Q."/>
            <person name="Feng Y."/>
            <person name="Mount A."/>
            <person name="Hedgecock D."/>
            <person name="Xu Z."/>
            <person name="Liu Y."/>
            <person name="Domazet-Loso T."/>
            <person name="Du Y."/>
            <person name="Sun X."/>
            <person name="Zhang S."/>
            <person name="Liu B."/>
            <person name="Cheng P."/>
            <person name="Jiang X."/>
            <person name="Li J."/>
            <person name="Fan D."/>
            <person name="Wang W."/>
            <person name="Fu W."/>
            <person name="Wang T."/>
            <person name="Wang B."/>
            <person name="Zhang J."/>
            <person name="Peng Z."/>
            <person name="Li Y."/>
            <person name="Li N."/>
            <person name="Wang J."/>
            <person name="Chen M."/>
            <person name="He Y."/>
            <person name="Tan F."/>
            <person name="Song X."/>
            <person name="Zheng Q."/>
            <person name="Huang R."/>
            <person name="Yang H."/>
            <person name="Du X."/>
            <person name="Chen L."/>
            <person name="Yang M."/>
            <person name="Gaffney P.M."/>
            <person name="Wang S."/>
            <person name="Luo L."/>
            <person name="She Z."/>
            <person name="Ming Y."/>
            <person name="Huang W."/>
            <person name="Zhang S."/>
            <person name="Huang B."/>
            <person name="Zhang Y."/>
            <person name="Qu T."/>
            <person name="Ni P."/>
            <person name="Miao G."/>
            <person name="Wang J."/>
            <person name="Wang Q."/>
            <person name="Steinberg C.E."/>
            <person name="Wang H."/>
            <person name="Li N."/>
            <person name="Qian L."/>
            <person name="Zhang G."/>
            <person name="Li Y."/>
            <person name="Yang H."/>
            <person name="Liu X."/>
            <person name="Wang J."/>
            <person name="Yin Y."/>
            <person name="Wang J."/>
        </authorList>
    </citation>
    <scope>NUCLEOTIDE SEQUENCE [LARGE SCALE GENOMIC DNA]</scope>
    <source>
        <strain evidence="4">05x7-T-G4-1.051#20</strain>
    </source>
</reference>
<dbReference type="InterPro" id="IPR036770">
    <property type="entry name" value="Ankyrin_rpt-contain_sf"/>
</dbReference>
<dbReference type="AlphaFoldDB" id="K1RAC6"/>
<proteinExistence type="predicted"/>
<dbReference type="HOGENOM" id="CLU_1267985_0_0_1"/>
<evidence type="ECO:0000313" key="4">
    <source>
        <dbReference type="EMBL" id="EKC42688.1"/>
    </source>
</evidence>
<keyword evidence="1" id="KW-0677">Repeat</keyword>
<evidence type="ECO:0000256" key="2">
    <source>
        <dbReference type="ARBA" id="ARBA00023043"/>
    </source>
</evidence>
<organism evidence="4">
    <name type="scientific">Magallana gigas</name>
    <name type="common">Pacific oyster</name>
    <name type="synonym">Crassostrea gigas</name>
    <dbReference type="NCBI Taxonomy" id="29159"/>
    <lineage>
        <taxon>Eukaryota</taxon>
        <taxon>Metazoa</taxon>
        <taxon>Spiralia</taxon>
        <taxon>Lophotrochozoa</taxon>
        <taxon>Mollusca</taxon>
        <taxon>Bivalvia</taxon>
        <taxon>Autobranchia</taxon>
        <taxon>Pteriomorphia</taxon>
        <taxon>Ostreida</taxon>
        <taxon>Ostreoidea</taxon>
        <taxon>Ostreidae</taxon>
        <taxon>Magallana</taxon>
    </lineage>
</organism>